<reference evidence="9 10" key="1">
    <citation type="submission" date="2018-03" db="EMBL/GenBank/DDBJ databases">
        <title>A parallel universe: an anciently diverged bacterial symbiosis in a Hawaiian planthopper (Hemiptera: Cixiidae) reveals rearranged nutritional responsibilities.</title>
        <authorList>
            <person name="Bennett G."/>
            <person name="Mao M."/>
        </authorList>
    </citation>
    <scope>NUCLEOTIDE SEQUENCE [LARGE SCALE GENOMIC DNA]</scope>
    <source>
        <strain evidence="9 10">OLIH</strain>
    </source>
</reference>
<evidence type="ECO:0000256" key="1">
    <source>
        <dbReference type="ARBA" id="ARBA00004651"/>
    </source>
</evidence>
<dbReference type="InterPro" id="IPR032818">
    <property type="entry name" value="DedA-like"/>
</dbReference>
<feature type="transmembrane region" description="Helical" evidence="7">
    <location>
        <begin position="103"/>
        <end position="126"/>
    </location>
</feature>
<feature type="transmembrane region" description="Helical" evidence="7">
    <location>
        <begin position="21"/>
        <end position="42"/>
    </location>
</feature>
<feature type="transmembrane region" description="Helical" evidence="7">
    <location>
        <begin position="62"/>
        <end position="83"/>
    </location>
</feature>
<evidence type="ECO:0000256" key="5">
    <source>
        <dbReference type="ARBA" id="ARBA00022989"/>
    </source>
</evidence>
<evidence type="ECO:0000256" key="3">
    <source>
        <dbReference type="ARBA" id="ARBA00022475"/>
    </source>
</evidence>
<comment type="subcellular location">
    <subcellularLocation>
        <location evidence="7">Cell inner membrane</location>
        <topology evidence="7">Multi-pass membrane protein</topology>
    </subcellularLocation>
    <subcellularLocation>
        <location evidence="1">Cell membrane</location>
        <topology evidence="1">Multi-pass membrane protein</topology>
    </subcellularLocation>
</comment>
<accession>A0A346DZ76</accession>
<proteinExistence type="inferred from homology"/>
<dbReference type="InterPro" id="IPR032816">
    <property type="entry name" value="VTT_dom"/>
</dbReference>
<feature type="domain" description="VTT" evidence="8">
    <location>
        <begin position="42"/>
        <end position="165"/>
    </location>
</feature>
<evidence type="ECO:0000256" key="2">
    <source>
        <dbReference type="ARBA" id="ARBA00010792"/>
    </source>
</evidence>
<evidence type="ECO:0000256" key="6">
    <source>
        <dbReference type="ARBA" id="ARBA00023136"/>
    </source>
</evidence>
<dbReference type="PANTHER" id="PTHR30353">
    <property type="entry name" value="INNER MEMBRANE PROTEIN DEDA-RELATED"/>
    <property type="match status" value="1"/>
</dbReference>
<keyword evidence="5 7" id="KW-1133">Transmembrane helix</keyword>
<protein>
    <submittedName>
        <fullName evidence="9">Membrane protein</fullName>
    </submittedName>
</protein>
<evidence type="ECO:0000313" key="9">
    <source>
        <dbReference type="EMBL" id="AXN02031.1"/>
    </source>
</evidence>
<keyword evidence="10" id="KW-1185">Reference proteome</keyword>
<dbReference type="EMBL" id="CP028374">
    <property type="protein sequence ID" value="AXN02031.1"/>
    <property type="molecule type" value="Genomic_DNA"/>
</dbReference>
<gene>
    <name evidence="9" type="ORF">C9I82_053</name>
</gene>
<organism evidence="9 10">
    <name type="scientific">Candidatus Purcelliella pentastirinorum</name>
    <dbReference type="NCBI Taxonomy" id="472834"/>
    <lineage>
        <taxon>Bacteria</taxon>
        <taxon>Pseudomonadati</taxon>
        <taxon>Pseudomonadota</taxon>
        <taxon>Gammaproteobacteria</taxon>
        <taxon>Enterobacterales</taxon>
        <taxon>Enterobacteriaceae</taxon>
        <taxon>Candidatus Purcelliella</taxon>
    </lineage>
</organism>
<dbReference type="KEGG" id="ppet:C9I82_053"/>
<dbReference type="AlphaFoldDB" id="A0A346DZ76"/>
<sequence length="176" mass="20855">MIFINIMLKEIIIFLQFHKNWLPPIVFFLSFFESIACFSLFFPATILLLTCSTFIKFFNFSFIIFCFIIASGAFLGDWLSWIIGSHYKKRIINFWLFNKYPRFLINGKIFFNRWGMFGVFIGRFFGPLRATIPLIAGMCQMSLWKFQIANFFSSIIWSIIILLPGLLGVYWLNIWI</sequence>
<comment type="similarity">
    <text evidence="2 7">Belongs to the DedA family.</text>
</comment>
<evidence type="ECO:0000256" key="7">
    <source>
        <dbReference type="RuleBase" id="RU367016"/>
    </source>
</evidence>
<dbReference type="PANTHER" id="PTHR30353:SF15">
    <property type="entry name" value="INNER MEMBRANE PROTEIN YABI"/>
    <property type="match status" value="1"/>
</dbReference>
<feature type="transmembrane region" description="Helical" evidence="7">
    <location>
        <begin position="146"/>
        <end position="172"/>
    </location>
</feature>
<keyword evidence="3" id="KW-1003">Cell membrane</keyword>
<keyword evidence="7" id="KW-0997">Cell inner membrane</keyword>
<evidence type="ECO:0000313" key="10">
    <source>
        <dbReference type="Proteomes" id="UP000256856"/>
    </source>
</evidence>
<keyword evidence="4 7" id="KW-0812">Transmembrane</keyword>
<dbReference type="GO" id="GO:0005886">
    <property type="term" value="C:plasma membrane"/>
    <property type="evidence" value="ECO:0007669"/>
    <property type="project" value="UniProtKB-SubCell"/>
</dbReference>
<dbReference type="Pfam" id="PF09335">
    <property type="entry name" value="VTT_dom"/>
    <property type="match status" value="1"/>
</dbReference>
<evidence type="ECO:0000259" key="8">
    <source>
        <dbReference type="Pfam" id="PF09335"/>
    </source>
</evidence>
<name>A0A346DZ76_9ENTR</name>
<keyword evidence="6 7" id="KW-0472">Membrane</keyword>
<dbReference type="Proteomes" id="UP000256856">
    <property type="component" value="Chromosome"/>
</dbReference>
<evidence type="ECO:0000256" key="4">
    <source>
        <dbReference type="ARBA" id="ARBA00022692"/>
    </source>
</evidence>